<dbReference type="SUPFAM" id="SSF52540">
    <property type="entry name" value="P-loop containing nucleoside triphosphate hydrolases"/>
    <property type="match status" value="1"/>
</dbReference>
<keyword evidence="2" id="KW-0547">Nucleotide-binding</keyword>
<dbReference type="GO" id="GO:0043138">
    <property type="term" value="F:3'-5' DNA helicase activity"/>
    <property type="evidence" value="ECO:0007669"/>
    <property type="project" value="UniProtKB-EC"/>
</dbReference>
<evidence type="ECO:0000259" key="8">
    <source>
        <dbReference type="Pfam" id="PF00271"/>
    </source>
</evidence>
<feature type="compositionally biased region" description="Basic and acidic residues" evidence="6">
    <location>
        <begin position="613"/>
        <end position="625"/>
    </location>
</feature>
<dbReference type="GO" id="GO:0005634">
    <property type="term" value="C:nucleus"/>
    <property type="evidence" value="ECO:0007669"/>
    <property type="project" value="TreeGrafter"/>
</dbReference>
<accession>A0AAD7ENN2</accession>
<feature type="region of interest" description="Disordered" evidence="6">
    <location>
        <begin position="569"/>
        <end position="657"/>
    </location>
</feature>
<dbReference type="PANTHER" id="PTHR13710:SF120">
    <property type="entry name" value="BIFUNCTIONAL 3'-5' EXONUCLEASE_ATP-DEPENDENT HELICASE WRN"/>
    <property type="match status" value="1"/>
</dbReference>
<name>A0AAD7ENN2_9AGAR</name>
<reference evidence="9" key="1">
    <citation type="submission" date="2023-03" db="EMBL/GenBank/DDBJ databases">
        <title>Massive genome expansion in bonnet fungi (Mycena s.s.) driven by repeated elements and novel gene families across ecological guilds.</title>
        <authorList>
            <consortium name="Lawrence Berkeley National Laboratory"/>
            <person name="Harder C.B."/>
            <person name="Miyauchi S."/>
            <person name="Viragh M."/>
            <person name="Kuo A."/>
            <person name="Thoen E."/>
            <person name="Andreopoulos B."/>
            <person name="Lu D."/>
            <person name="Skrede I."/>
            <person name="Drula E."/>
            <person name="Henrissat B."/>
            <person name="Morin E."/>
            <person name="Kohler A."/>
            <person name="Barry K."/>
            <person name="LaButti K."/>
            <person name="Morin E."/>
            <person name="Salamov A."/>
            <person name="Lipzen A."/>
            <person name="Mereny Z."/>
            <person name="Hegedus B."/>
            <person name="Baldrian P."/>
            <person name="Stursova M."/>
            <person name="Weitz H."/>
            <person name="Taylor A."/>
            <person name="Grigoriev I.V."/>
            <person name="Nagy L.G."/>
            <person name="Martin F."/>
            <person name="Kauserud H."/>
        </authorList>
    </citation>
    <scope>NUCLEOTIDE SEQUENCE</scope>
    <source>
        <strain evidence="9">CBHHK002</strain>
    </source>
</reference>
<dbReference type="EMBL" id="JARIHO010000024">
    <property type="protein sequence ID" value="KAJ7343049.1"/>
    <property type="molecule type" value="Genomic_DNA"/>
</dbReference>
<evidence type="ECO:0000313" key="9">
    <source>
        <dbReference type="EMBL" id="KAJ7343049.1"/>
    </source>
</evidence>
<dbReference type="Gene3D" id="3.40.50.300">
    <property type="entry name" value="P-loop containing nucleotide triphosphate hydrolases"/>
    <property type="match status" value="2"/>
</dbReference>
<evidence type="ECO:0000256" key="1">
    <source>
        <dbReference type="ARBA" id="ARBA00005446"/>
    </source>
</evidence>
<dbReference type="GO" id="GO:0000724">
    <property type="term" value="P:double-strand break repair via homologous recombination"/>
    <property type="evidence" value="ECO:0007669"/>
    <property type="project" value="TreeGrafter"/>
</dbReference>
<feature type="compositionally biased region" description="Basic residues" evidence="6">
    <location>
        <begin position="380"/>
        <end position="393"/>
    </location>
</feature>
<evidence type="ECO:0000256" key="6">
    <source>
        <dbReference type="SAM" id="MobiDB-lite"/>
    </source>
</evidence>
<feature type="region of interest" description="Disordered" evidence="6">
    <location>
        <begin position="361"/>
        <end position="397"/>
    </location>
</feature>
<dbReference type="GO" id="GO:0009378">
    <property type="term" value="F:four-way junction helicase activity"/>
    <property type="evidence" value="ECO:0007669"/>
    <property type="project" value="TreeGrafter"/>
</dbReference>
<dbReference type="EC" id="5.6.2.4" evidence="5"/>
<dbReference type="InterPro" id="IPR011545">
    <property type="entry name" value="DEAD/DEAH_box_helicase_dom"/>
</dbReference>
<keyword evidence="3" id="KW-0067">ATP-binding</keyword>
<dbReference type="PANTHER" id="PTHR13710">
    <property type="entry name" value="DNA HELICASE RECQ FAMILY MEMBER"/>
    <property type="match status" value="1"/>
</dbReference>
<evidence type="ECO:0000256" key="3">
    <source>
        <dbReference type="ARBA" id="ARBA00022840"/>
    </source>
</evidence>
<dbReference type="GO" id="GO:0003676">
    <property type="term" value="F:nucleic acid binding"/>
    <property type="evidence" value="ECO:0007669"/>
    <property type="project" value="InterPro"/>
</dbReference>
<dbReference type="AlphaFoldDB" id="A0AAD7ENN2"/>
<comment type="caution">
    <text evidence="9">The sequence shown here is derived from an EMBL/GenBank/DDBJ whole genome shotgun (WGS) entry which is preliminary data.</text>
</comment>
<organism evidence="9 10">
    <name type="scientific">Mycena albidolilacea</name>
    <dbReference type="NCBI Taxonomy" id="1033008"/>
    <lineage>
        <taxon>Eukaryota</taxon>
        <taxon>Fungi</taxon>
        <taxon>Dikarya</taxon>
        <taxon>Basidiomycota</taxon>
        <taxon>Agaricomycotina</taxon>
        <taxon>Agaricomycetes</taxon>
        <taxon>Agaricomycetidae</taxon>
        <taxon>Agaricales</taxon>
        <taxon>Marasmiineae</taxon>
        <taxon>Mycenaceae</taxon>
        <taxon>Mycena</taxon>
    </lineage>
</organism>
<feature type="compositionally biased region" description="Acidic residues" evidence="6">
    <location>
        <begin position="575"/>
        <end position="596"/>
    </location>
</feature>
<evidence type="ECO:0000256" key="2">
    <source>
        <dbReference type="ARBA" id="ARBA00022741"/>
    </source>
</evidence>
<protein>
    <recommendedName>
        <fullName evidence="5">DNA 3'-5' helicase</fullName>
        <ecNumber evidence="5">5.6.2.4</ecNumber>
    </recommendedName>
</protein>
<comment type="catalytic activity">
    <reaction evidence="4">
        <text>Couples ATP hydrolysis with the unwinding of duplex DNA by translocating in the 3'-5' direction.</text>
        <dbReference type="EC" id="5.6.2.4"/>
    </reaction>
</comment>
<sequence>MAPRFRWKDPEGVRTITLIVKKMIPQWKDGLYPWQLRLVVRILDGGDIFCCIATGGGKSALFGVPITVLKEMARNSESRPVLELRKLDFPAFAYFHETVTEARIAGRNLVHEIRDCQTWNIICVDLEHLREKAWRQIAAFDVFRANIVYGCADEAHLIDMWGAEFRPQFKHIGAFFNGCLPSSIFVMALSATVQPGTVLNSICSSLGMSGDNFHLFRSSNERQNIQFIMEPLTNGVGGKIFPQLLAYLNSGRKTVIHCRTIDDVLRVFLYLWKLLPPGPHRLRRLKMYHSLRSSEDNEEILRLLDEDPECQVVIATVPFANGLNAKSLLDSLSLGCADTVDQIVQEKGRVGRDLETAARAEKQLAGPSAVASPSTTAKSKSAKKATPKRTKKPKPLDHAKITTLDCITAKQHYPCSLYAARNGVVIDFPAPSLPHGITPPLFSHPLKVNTSTLDKAPKLTKKEREDAESALVKFGNTVYCAEHKLPSNRSRPKSAYFPSSIVHSLLDNLLGLDSLIKLEKLVEPWYFSREYRVRLYAIVHDLFSSTSARHEQARLDKNAKQCATRKAKKKVADWDASDEEEEEETESESSSEEEVNEDRRSSPIPPASKRSRRILEEVTNEERPLPARATRKPVQRAVGKPVQRAARKKLKKAAENS</sequence>
<evidence type="ECO:0000259" key="7">
    <source>
        <dbReference type="Pfam" id="PF00270"/>
    </source>
</evidence>
<evidence type="ECO:0000313" key="10">
    <source>
        <dbReference type="Proteomes" id="UP001218218"/>
    </source>
</evidence>
<dbReference type="InterPro" id="IPR027417">
    <property type="entry name" value="P-loop_NTPase"/>
</dbReference>
<dbReference type="InterPro" id="IPR001650">
    <property type="entry name" value="Helicase_C-like"/>
</dbReference>
<keyword evidence="10" id="KW-1185">Reference proteome</keyword>
<dbReference type="Proteomes" id="UP001218218">
    <property type="component" value="Unassembled WGS sequence"/>
</dbReference>
<feature type="domain" description="DEAD/DEAH-box helicase" evidence="7">
    <location>
        <begin position="33"/>
        <end position="194"/>
    </location>
</feature>
<gene>
    <name evidence="9" type="ORF">DFH08DRAFT_963062</name>
</gene>
<dbReference type="GO" id="GO:0005524">
    <property type="term" value="F:ATP binding"/>
    <property type="evidence" value="ECO:0007669"/>
    <property type="project" value="UniProtKB-KW"/>
</dbReference>
<dbReference type="GO" id="GO:0005694">
    <property type="term" value="C:chromosome"/>
    <property type="evidence" value="ECO:0007669"/>
    <property type="project" value="TreeGrafter"/>
</dbReference>
<comment type="similarity">
    <text evidence="1">Belongs to the helicase family. RecQ subfamily.</text>
</comment>
<feature type="domain" description="Helicase C-terminal" evidence="8">
    <location>
        <begin position="244"/>
        <end position="352"/>
    </location>
</feature>
<feature type="compositionally biased region" description="Low complexity" evidence="6">
    <location>
        <begin position="367"/>
        <end position="379"/>
    </location>
</feature>
<proteinExistence type="inferred from homology"/>
<dbReference type="Pfam" id="PF00271">
    <property type="entry name" value="Helicase_C"/>
    <property type="match status" value="1"/>
</dbReference>
<evidence type="ECO:0000256" key="5">
    <source>
        <dbReference type="ARBA" id="ARBA00034808"/>
    </source>
</evidence>
<dbReference type="Pfam" id="PF00270">
    <property type="entry name" value="DEAD"/>
    <property type="match status" value="1"/>
</dbReference>
<evidence type="ECO:0000256" key="4">
    <source>
        <dbReference type="ARBA" id="ARBA00034617"/>
    </source>
</evidence>
<dbReference type="GO" id="GO:0005737">
    <property type="term" value="C:cytoplasm"/>
    <property type="evidence" value="ECO:0007669"/>
    <property type="project" value="TreeGrafter"/>
</dbReference>